<feature type="transmembrane region" description="Helical" evidence="1">
    <location>
        <begin position="325"/>
        <end position="344"/>
    </location>
</feature>
<feature type="transmembrane region" description="Helical" evidence="1">
    <location>
        <begin position="539"/>
        <end position="557"/>
    </location>
</feature>
<feature type="transmembrane region" description="Helical" evidence="1">
    <location>
        <begin position="148"/>
        <end position="164"/>
    </location>
</feature>
<feature type="transmembrane region" description="Helical" evidence="1">
    <location>
        <begin position="88"/>
        <end position="110"/>
    </location>
</feature>
<feature type="transmembrane region" description="Helical" evidence="1">
    <location>
        <begin position="56"/>
        <end position="76"/>
    </location>
</feature>
<feature type="transmembrane region" description="Helical" evidence="1">
    <location>
        <begin position="380"/>
        <end position="397"/>
    </location>
</feature>
<evidence type="ECO:0000313" key="2">
    <source>
        <dbReference type="EMBL" id="TWT64265.1"/>
    </source>
</evidence>
<evidence type="ECO:0000256" key="1">
    <source>
        <dbReference type="SAM" id="Phobius"/>
    </source>
</evidence>
<feature type="transmembrane region" description="Helical" evidence="1">
    <location>
        <begin position="216"/>
        <end position="235"/>
    </location>
</feature>
<organism evidence="2 3">
    <name type="scientific">Rubinisphaera italica</name>
    <dbReference type="NCBI Taxonomy" id="2527969"/>
    <lineage>
        <taxon>Bacteria</taxon>
        <taxon>Pseudomonadati</taxon>
        <taxon>Planctomycetota</taxon>
        <taxon>Planctomycetia</taxon>
        <taxon>Planctomycetales</taxon>
        <taxon>Planctomycetaceae</taxon>
        <taxon>Rubinisphaera</taxon>
    </lineage>
</organism>
<feature type="transmembrane region" description="Helical" evidence="1">
    <location>
        <begin position="301"/>
        <end position="319"/>
    </location>
</feature>
<feature type="transmembrane region" description="Helical" evidence="1">
    <location>
        <begin position="116"/>
        <end position="136"/>
    </location>
</feature>
<comment type="caution">
    <text evidence="2">The sequence shown here is derived from an EMBL/GenBank/DDBJ whole genome shotgun (WGS) entry which is preliminary data.</text>
</comment>
<gene>
    <name evidence="2" type="ORF">Pan54_50270</name>
</gene>
<feature type="transmembrane region" description="Helical" evidence="1">
    <location>
        <begin position="427"/>
        <end position="446"/>
    </location>
</feature>
<feature type="transmembrane region" description="Helical" evidence="1">
    <location>
        <begin position="351"/>
        <end position="368"/>
    </location>
</feature>
<dbReference type="OrthoDB" id="213779at2"/>
<feature type="transmembrane region" description="Helical" evidence="1">
    <location>
        <begin position="453"/>
        <end position="471"/>
    </location>
</feature>
<reference evidence="2 3" key="1">
    <citation type="submission" date="2019-02" db="EMBL/GenBank/DDBJ databases">
        <title>Deep-cultivation of Planctomycetes and their phenomic and genomic characterization uncovers novel biology.</title>
        <authorList>
            <person name="Wiegand S."/>
            <person name="Jogler M."/>
            <person name="Boedeker C."/>
            <person name="Pinto D."/>
            <person name="Vollmers J."/>
            <person name="Rivas-Marin E."/>
            <person name="Kohn T."/>
            <person name="Peeters S.H."/>
            <person name="Heuer A."/>
            <person name="Rast P."/>
            <person name="Oberbeckmann S."/>
            <person name="Bunk B."/>
            <person name="Jeske O."/>
            <person name="Meyerdierks A."/>
            <person name="Storesund J.E."/>
            <person name="Kallscheuer N."/>
            <person name="Luecker S."/>
            <person name="Lage O.M."/>
            <person name="Pohl T."/>
            <person name="Merkel B.J."/>
            <person name="Hornburger P."/>
            <person name="Mueller R.-W."/>
            <person name="Bruemmer F."/>
            <person name="Labrenz M."/>
            <person name="Spormann A.M."/>
            <person name="Op Den Camp H."/>
            <person name="Overmann J."/>
            <person name="Amann R."/>
            <person name="Jetten M.S.M."/>
            <person name="Mascher T."/>
            <person name="Medema M.H."/>
            <person name="Devos D.P."/>
            <person name="Kaster A.-K."/>
            <person name="Ovreas L."/>
            <person name="Rohde M."/>
            <person name="Galperin M.Y."/>
            <person name="Jogler C."/>
        </authorList>
    </citation>
    <scope>NUCLEOTIDE SEQUENCE [LARGE SCALE GENOMIC DNA]</scope>
    <source>
        <strain evidence="2 3">Pan54</strain>
    </source>
</reference>
<dbReference type="Proteomes" id="UP000316095">
    <property type="component" value="Unassembled WGS sequence"/>
</dbReference>
<name>A0A5C5XQC0_9PLAN</name>
<proteinExistence type="predicted"/>
<protein>
    <submittedName>
        <fullName evidence="2">Uncharacterized protein</fullName>
    </submittedName>
</protein>
<evidence type="ECO:0000313" key="3">
    <source>
        <dbReference type="Proteomes" id="UP000316095"/>
    </source>
</evidence>
<dbReference type="AlphaFoldDB" id="A0A5C5XQC0"/>
<dbReference type="RefSeq" id="WP_146505990.1">
    <property type="nucleotide sequence ID" value="NZ_SJPG01000001.1"/>
</dbReference>
<feature type="transmembrane region" description="Helical" evidence="1">
    <location>
        <begin position="402"/>
        <end position="421"/>
    </location>
</feature>
<accession>A0A5C5XQC0</accession>
<keyword evidence="1" id="KW-0812">Transmembrane</keyword>
<feature type="transmembrane region" description="Helical" evidence="1">
    <location>
        <begin position="507"/>
        <end position="527"/>
    </location>
</feature>
<feature type="transmembrane region" description="Helical" evidence="1">
    <location>
        <begin position="176"/>
        <end position="195"/>
    </location>
</feature>
<dbReference type="EMBL" id="SJPG01000001">
    <property type="protein sequence ID" value="TWT64265.1"/>
    <property type="molecule type" value="Genomic_DNA"/>
</dbReference>
<keyword evidence="1" id="KW-1133">Transmembrane helix</keyword>
<sequence>MSTEASPSLAAPVKSTPWWLKLYNHNPFYVISTVLMLTSVRAAYGEMPIGEINCWVVMGVLAGYTTLLALIGICIIRFGKIWEDARSILLLLLLLFLGISVSMDDLFVKLESPHEGALLALAGVAFSFVITELVLLLTKIQLRTRYRIPYYLFLVLFFFTPWWMSPELNPRSSSETEWLLLLFPVAAAGILLLLLPAVWGGPKYVRNNGTPWKWPLFPWSMFFMLIVATLIRSYALCLTFGPTGPIWHKLSSGGMGIVFSTIWGTWFLVPILWAILLLLLEGGIVAHCSIQRKWSLALTPALILLAFPFGSSTVFTAFWDRMLTTVGSPIWIATLLVILFYGWATLRKVSGAFYGFVSFFLLLAWIDPSTEQWPALIPQRAWPIAMVGFGLLIKGLIKHSSFYQTSASTLLISSIAIVIQQSSYSQWTTESTFILIWLSALILGACHRDDLGCLLRFVASTQAILVGYQILTRTLPLELNIGYRLLILVALTGLCLLLAFAMKNRWYLFAFAGNFLLLLYGAVLIGYQQASSQFGSTAMLTFSWSLGMLLFAMLISAHKADWLPRRLIPKNWTA</sequence>
<feature type="transmembrane region" description="Helical" evidence="1">
    <location>
        <begin position="483"/>
        <end position="500"/>
    </location>
</feature>
<feature type="transmembrane region" description="Helical" evidence="1">
    <location>
        <begin position="255"/>
        <end position="280"/>
    </location>
</feature>
<keyword evidence="1" id="KW-0472">Membrane</keyword>
<keyword evidence="3" id="KW-1185">Reference proteome</keyword>
<feature type="transmembrane region" description="Helical" evidence="1">
    <location>
        <begin position="27"/>
        <end position="44"/>
    </location>
</feature>